<organism evidence="2 3">
    <name type="scientific">Salix brachista</name>
    <dbReference type="NCBI Taxonomy" id="2182728"/>
    <lineage>
        <taxon>Eukaryota</taxon>
        <taxon>Viridiplantae</taxon>
        <taxon>Streptophyta</taxon>
        <taxon>Embryophyta</taxon>
        <taxon>Tracheophyta</taxon>
        <taxon>Spermatophyta</taxon>
        <taxon>Magnoliopsida</taxon>
        <taxon>eudicotyledons</taxon>
        <taxon>Gunneridae</taxon>
        <taxon>Pentapetalae</taxon>
        <taxon>rosids</taxon>
        <taxon>fabids</taxon>
        <taxon>Malpighiales</taxon>
        <taxon>Salicaceae</taxon>
        <taxon>Saliceae</taxon>
        <taxon>Salix</taxon>
    </lineage>
</organism>
<feature type="compositionally biased region" description="Basic and acidic residues" evidence="1">
    <location>
        <begin position="64"/>
        <end position="89"/>
    </location>
</feature>
<evidence type="ECO:0000313" key="2">
    <source>
        <dbReference type="EMBL" id="KAB5521357.1"/>
    </source>
</evidence>
<evidence type="ECO:0000313" key="3">
    <source>
        <dbReference type="Proteomes" id="UP000326939"/>
    </source>
</evidence>
<sequence>MACMSLVVGFMPKSTLVRMPNTRLCYLQRRTLIISSASHKPVVSGGDGPKINRASKPKAAANTPKEKLTSGSFDSEKEDKKISEEKVEEGTTMNKEASTA</sequence>
<comment type="caution">
    <text evidence="2">The sequence shown here is derived from an EMBL/GenBank/DDBJ whole genome shotgun (WGS) entry which is preliminary data.</text>
</comment>
<accession>A0A5N5K2G3</accession>
<reference evidence="3" key="1">
    <citation type="journal article" date="2019" name="Gigascience">
        <title>De novo genome assembly of the endangered Acer yangbiense, a plant species with extremely small populations endemic to Yunnan Province, China.</title>
        <authorList>
            <person name="Yang J."/>
            <person name="Wariss H.M."/>
            <person name="Tao L."/>
            <person name="Zhang R."/>
            <person name="Yun Q."/>
            <person name="Hollingsworth P."/>
            <person name="Dao Z."/>
            <person name="Luo G."/>
            <person name="Guo H."/>
            <person name="Ma Y."/>
            <person name="Sun W."/>
        </authorList>
    </citation>
    <scope>NUCLEOTIDE SEQUENCE [LARGE SCALE GENOMIC DNA]</scope>
    <source>
        <strain evidence="3">cv. br00</strain>
    </source>
</reference>
<proteinExistence type="predicted"/>
<evidence type="ECO:0000256" key="1">
    <source>
        <dbReference type="SAM" id="MobiDB-lite"/>
    </source>
</evidence>
<gene>
    <name evidence="2" type="ORF">DKX38_025676</name>
</gene>
<feature type="region of interest" description="Disordered" evidence="1">
    <location>
        <begin position="37"/>
        <end position="100"/>
    </location>
</feature>
<dbReference type="EMBL" id="VDCV01000016">
    <property type="protein sequence ID" value="KAB5521357.1"/>
    <property type="molecule type" value="Genomic_DNA"/>
</dbReference>
<feature type="compositionally biased region" description="Polar residues" evidence="1">
    <location>
        <begin position="91"/>
        <end position="100"/>
    </location>
</feature>
<protein>
    <submittedName>
        <fullName evidence="2">Uncharacterized protein</fullName>
    </submittedName>
</protein>
<dbReference type="AlphaFoldDB" id="A0A5N5K2G3"/>
<keyword evidence="3" id="KW-1185">Reference proteome</keyword>
<name>A0A5N5K2G3_9ROSI</name>
<dbReference type="Proteomes" id="UP000326939">
    <property type="component" value="Chromosome 16"/>
</dbReference>